<feature type="chain" id="PRO_5034649658" description="Serpin domain-containing protein" evidence="2">
    <location>
        <begin position="26"/>
        <end position="427"/>
    </location>
</feature>
<dbReference type="PROSITE" id="PS00284">
    <property type="entry name" value="SERPIN"/>
    <property type="match status" value="1"/>
</dbReference>
<protein>
    <recommendedName>
        <fullName evidence="3">Serpin domain-containing protein</fullName>
    </recommendedName>
</protein>
<dbReference type="GO" id="GO:0005615">
    <property type="term" value="C:extracellular space"/>
    <property type="evidence" value="ECO:0007669"/>
    <property type="project" value="InterPro"/>
</dbReference>
<dbReference type="SUPFAM" id="SSF56574">
    <property type="entry name" value="Serpins"/>
    <property type="match status" value="1"/>
</dbReference>
<dbReference type="SMART" id="SM00093">
    <property type="entry name" value="SERPIN"/>
    <property type="match status" value="1"/>
</dbReference>
<dbReference type="InterPro" id="IPR000215">
    <property type="entry name" value="Serpin_fam"/>
</dbReference>
<proteinExistence type="inferred from homology"/>
<dbReference type="Ensembl" id="ENSCWAT00000022391.1">
    <property type="protein sequence ID" value="ENSCWAP00000020643.1"/>
    <property type="gene ID" value="ENSCWAG00000015727.1"/>
</dbReference>
<evidence type="ECO:0000313" key="4">
    <source>
        <dbReference type="Ensembl" id="ENSCWAP00000020643.1"/>
    </source>
</evidence>
<name>A0A8C3WYJ1_9CETA</name>
<dbReference type="Gene3D" id="3.30.497.10">
    <property type="entry name" value="Antithrombin, subunit I, domain 2"/>
    <property type="match status" value="1"/>
</dbReference>
<reference evidence="4" key="2">
    <citation type="submission" date="2025-09" db="UniProtKB">
        <authorList>
            <consortium name="Ensembl"/>
        </authorList>
    </citation>
    <scope>IDENTIFICATION</scope>
</reference>
<keyword evidence="2" id="KW-0732">Signal</keyword>
<accession>A0A8C3WYJ1</accession>
<dbReference type="InterPro" id="IPR023795">
    <property type="entry name" value="Serpin_CS"/>
</dbReference>
<dbReference type="InterPro" id="IPR023796">
    <property type="entry name" value="Serpin_dom"/>
</dbReference>
<dbReference type="PANTHER" id="PTHR11461:SF164">
    <property type="entry name" value="UTEROFERRIN-ASSOCIATED PROTEIN"/>
    <property type="match status" value="1"/>
</dbReference>
<reference evidence="4" key="1">
    <citation type="submission" date="2025-08" db="UniProtKB">
        <authorList>
            <consortium name="Ensembl"/>
        </authorList>
    </citation>
    <scope>IDENTIFICATION</scope>
</reference>
<organism evidence="4 5">
    <name type="scientific">Catagonus wagneri</name>
    <name type="common">Chacoan peccary</name>
    <dbReference type="NCBI Taxonomy" id="51154"/>
    <lineage>
        <taxon>Eukaryota</taxon>
        <taxon>Metazoa</taxon>
        <taxon>Chordata</taxon>
        <taxon>Craniata</taxon>
        <taxon>Vertebrata</taxon>
        <taxon>Euteleostomi</taxon>
        <taxon>Mammalia</taxon>
        <taxon>Eutheria</taxon>
        <taxon>Laurasiatheria</taxon>
        <taxon>Artiodactyla</taxon>
        <taxon>Suina</taxon>
        <taxon>Tayassuidae</taxon>
        <taxon>Catagonus</taxon>
    </lineage>
</organism>
<dbReference type="GeneTree" id="ENSGT00940000166310"/>
<evidence type="ECO:0000313" key="5">
    <source>
        <dbReference type="Proteomes" id="UP000694540"/>
    </source>
</evidence>
<dbReference type="InterPro" id="IPR042185">
    <property type="entry name" value="Serpin_sf_2"/>
</dbReference>
<dbReference type="GO" id="GO:0004867">
    <property type="term" value="F:serine-type endopeptidase inhibitor activity"/>
    <property type="evidence" value="ECO:0007669"/>
    <property type="project" value="InterPro"/>
</dbReference>
<dbReference type="InterPro" id="IPR042178">
    <property type="entry name" value="Serpin_sf_1"/>
</dbReference>
<evidence type="ECO:0000256" key="1">
    <source>
        <dbReference type="RuleBase" id="RU000411"/>
    </source>
</evidence>
<keyword evidence="5" id="KW-1185">Reference proteome</keyword>
<evidence type="ECO:0000259" key="3">
    <source>
        <dbReference type="SMART" id="SM00093"/>
    </source>
</evidence>
<dbReference type="InterPro" id="IPR036186">
    <property type="entry name" value="Serpin_sf"/>
</dbReference>
<sequence length="427" mass="48873">MSHGKMPLVLSLVFILCGLFNSIFCEKQQTSPDTITPVLLNRLAALSQNTEADYEAFAQELFKALLIDGPRKNIIFSPVSISITLATLALGIRSTTRTNPTDVLERDLRKLRVLDKQQALQYLAQMLPELEKKKQLKHKDIFFIDRNQKIDQMFQEEIARTYKVDIQMTDFKDKETTKKAINQFAASSYPSPSPPGSPNRWVVIPFPQDLLLTSSFLTPPPGIWERAFQTSLTKKEDFFVNEETKVQVDMMRKTERMIYSRSEELLATMVKMPCKENASIILVLPDAGKFDFTLKEMAAKRARLQKASDFRLMHLVLPKIEISSKIELKHLPEIDLEDIFTPETATWNTTKKAASSILEAVLYAAIEVKEDGLTEDTAKDKDFWKVPVDKKEVPMVVKFDRPFILFVVDEITQRDLFVAKVFNPQTE</sequence>
<dbReference type="PANTHER" id="PTHR11461">
    <property type="entry name" value="SERINE PROTEASE INHIBITOR, SERPIN"/>
    <property type="match status" value="1"/>
</dbReference>
<dbReference type="Proteomes" id="UP000694540">
    <property type="component" value="Unplaced"/>
</dbReference>
<dbReference type="Pfam" id="PF00079">
    <property type="entry name" value="Serpin"/>
    <property type="match status" value="2"/>
</dbReference>
<dbReference type="Gene3D" id="2.30.39.10">
    <property type="entry name" value="Alpha-1-antitrypsin, domain 1"/>
    <property type="match status" value="1"/>
</dbReference>
<evidence type="ECO:0000256" key="2">
    <source>
        <dbReference type="SAM" id="SignalP"/>
    </source>
</evidence>
<dbReference type="AlphaFoldDB" id="A0A8C3WYJ1"/>
<feature type="domain" description="Serpin" evidence="3">
    <location>
        <begin position="59"/>
        <end position="424"/>
    </location>
</feature>
<comment type="similarity">
    <text evidence="1">Belongs to the serpin family.</text>
</comment>
<feature type="signal peptide" evidence="2">
    <location>
        <begin position="1"/>
        <end position="25"/>
    </location>
</feature>